<name>A0A9Q1EDZ1_SYNKA</name>
<evidence type="ECO:0000313" key="3">
    <source>
        <dbReference type="Proteomes" id="UP001152622"/>
    </source>
</evidence>
<dbReference type="Proteomes" id="UP001152622">
    <property type="component" value="Chromosome 19"/>
</dbReference>
<feature type="region of interest" description="Disordered" evidence="1">
    <location>
        <begin position="1"/>
        <end position="88"/>
    </location>
</feature>
<evidence type="ECO:0000256" key="1">
    <source>
        <dbReference type="SAM" id="MobiDB-lite"/>
    </source>
</evidence>
<proteinExistence type="predicted"/>
<gene>
    <name evidence="2" type="ORF">SKAU_G00382290</name>
</gene>
<sequence>MQVPCSKRSDSAGRPCLRDSHSDKTRWLISPSRRRVAPWDRGWRREPRCGRGRASRATPRGRQAQAGLQRNPKQKKAAVLRRQRGREM</sequence>
<reference evidence="2" key="1">
    <citation type="journal article" date="2023" name="Science">
        <title>Genome structures resolve the early diversification of teleost fishes.</title>
        <authorList>
            <person name="Parey E."/>
            <person name="Louis A."/>
            <person name="Montfort J."/>
            <person name="Bouchez O."/>
            <person name="Roques C."/>
            <person name="Iampietro C."/>
            <person name="Lluch J."/>
            <person name="Castinel A."/>
            <person name="Donnadieu C."/>
            <person name="Desvignes T."/>
            <person name="Floi Bucao C."/>
            <person name="Jouanno E."/>
            <person name="Wen M."/>
            <person name="Mejri S."/>
            <person name="Dirks R."/>
            <person name="Jansen H."/>
            <person name="Henkel C."/>
            <person name="Chen W.J."/>
            <person name="Zahm M."/>
            <person name="Cabau C."/>
            <person name="Klopp C."/>
            <person name="Thompson A.W."/>
            <person name="Robinson-Rechavi M."/>
            <person name="Braasch I."/>
            <person name="Lecointre G."/>
            <person name="Bobe J."/>
            <person name="Postlethwait J.H."/>
            <person name="Berthelot C."/>
            <person name="Roest Crollius H."/>
            <person name="Guiguen Y."/>
        </authorList>
    </citation>
    <scope>NUCLEOTIDE SEQUENCE</scope>
    <source>
        <strain evidence="2">WJC10195</strain>
    </source>
</reference>
<feature type="compositionally biased region" description="Basic and acidic residues" evidence="1">
    <location>
        <begin position="7"/>
        <end position="26"/>
    </location>
</feature>
<dbReference type="EMBL" id="JAINUF010000019">
    <property type="protein sequence ID" value="KAJ8337009.1"/>
    <property type="molecule type" value="Genomic_DNA"/>
</dbReference>
<feature type="compositionally biased region" description="Basic residues" evidence="1">
    <location>
        <begin position="72"/>
        <end position="88"/>
    </location>
</feature>
<feature type="compositionally biased region" description="Basic and acidic residues" evidence="1">
    <location>
        <begin position="37"/>
        <end position="49"/>
    </location>
</feature>
<organism evidence="2 3">
    <name type="scientific">Synaphobranchus kaupii</name>
    <name type="common">Kaup's arrowtooth eel</name>
    <dbReference type="NCBI Taxonomy" id="118154"/>
    <lineage>
        <taxon>Eukaryota</taxon>
        <taxon>Metazoa</taxon>
        <taxon>Chordata</taxon>
        <taxon>Craniata</taxon>
        <taxon>Vertebrata</taxon>
        <taxon>Euteleostomi</taxon>
        <taxon>Actinopterygii</taxon>
        <taxon>Neopterygii</taxon>
        <taxon>Teleostei</taxon>
        <taxon>Anguilliformes</taxon>
        <taxon>Synaphobranchidae</taxon>
        <taxon>Synaphobranchus</taxon>
    </lineage>
</organism>
<comment type="caution">
    <text evidence="2">The sequence shown here is derived from an EMBL/GenBank/DDBJ whole genome shotgun (WGS) entry which is preliminary data.</text>
</comment>
<dbReference type="AlphaFoldDB" id="A0A9Q1EDZ1"/>
<accession>A0A9Q1EDZ1</accession>
<protein>
    <submittedName>
        <fullName evidence="2">Uncharacterized protein</fullName>
    </submittedName>
</protein>
<keyword evidence="3" id="KW-1185">Reference proteome</keyword>
<evidence type="ECO:0000313" key="2">
    <source>
        <dbReference type="EMBL" id="KAJ8337009.1"/>
    </source>
</evidence>